<proteinExistence type="predicted"/>
<keyword evidence="3" id="KW-1185">Reference proteome</keyword>
<evidence type="ECO:0000313" key="3">
    <source>
        <dbReference type="Proteomes" id="UP001085076"/>
    </source>
</evidence>
<evidence type="ECO:0000256" key="1">
    <source>
        <dbReference type="SAM" id="MobiDB-lite"/>
    </source>
</evidence>
<dbReference type="AlphaFoldDB" id="A0A9D5CH60"/>
<dbReference type="Proteomes" id="UP001085076">
    <property type="component" value="Miscellaneous, Linkage group lg05"/>
</dbReference>
<reference evidence="2" key="1">
    <citation type="submission" date="2021-03" db="EMBL/GenBank/DDBJ databases">
        <authorList>
            <person name="Li Z."/>
            <person name="Yang C."/>
        </authorList>
    </citation>
    <scope>NUCLEOTIDE SEQUENCE</scope>
    <source>
        <strain evidence="2">Dzin_1.0</strain>
        <tissue evidence="2">Leaf</tissue>
    </source>
</reference>
<protein>
    <submittedName>
        <fullName evidence="2">Uncharacterized protein</fullName>
    </submittedName>
</protein>
<gene>
    <name evidence="2" type="ORF">J5N97_020838</name>
</gene>
<dbReference type="EMBL" id="JAGGNH010000005">
    <property type="protein sequence ID" value="KAJ0972879.1"/>
    <property type="molecule type" value="Genomic_DNA"/>
</dbReference>
<evidence type="ECO:0000313" key="2">
    <source>
        <dbReference type="EMBL" id="KAJ0972879.1"/>
    </source>
</evidence>
<reference evidence="2" key="2">
    <citation type="journal article" date="2022" name="Hortic Res">
        <title>The genome of Dioscorea zingiberensis sheds light on the biosynthesis, origin and evolution of the medicinally important diosgenin saponins.</title>
        <authorList>
            <person name="Li Y."/>
            <person name="Tan C."/>
            <person name="Li Z."/>
            <person name="Guo J."/>
            <person name="Li S."/>
            <person name="Chen X."/>
            <person name="Wang C."/>
            <person name="Dai X."/>
            <person name="Yang H."/>
            <person name="Song W."/>
            <person name="Hou L."/>
            <person name="Xu J."/>
            <person name="Tong Z."/>
            <person name="Xu A."/>
            <person name="Yuan X."/>
            <person name="Wang W."/>
            <person name="Yang Q."/>
            <person name="Chen L."/>
            <person name="Sun Z."/>
            <person name="Wang K."/>
            <person name="Pan B."/>
            <person name="Chen J."/>
            <person name="Bao Y."/>
            <person name="Liu F."/>
            <person name="Qi X."/>
            <person name="Gang D.R."/>
            <person name="Wen J."/>
            <person name="Li J."/>
        </authorList>
    </citation>
    <scope>NUCLEOTIDE SEQUENCE</scope>
    <source>
        <strain evidence="2">Dzin_1.0</strain>
    </source>
</reference>
<accession>A0A9D5CH60</accession>
<name>A0A9D5CH60_9LILI</name>
<sequence>MQQGYLLDGHTTRMGTRLVRLPLTLAATLVRNSNPNLSSLLLNLTNILLPTASSTIIPFTLAENLTTVEFRFPCTNPEAPDDPMVTSPSSSATETHASRSAYESSILPLWFAPPGQAMARLSGRDAAAGSRRTRVESRVTRMDSIRYAGEAQAEPEVFRKQAATQGRIYAGRREASVTRKRVLRRHERRGPPQQRGLPSAGGLAGSLWRFPAPLAGEWRRQPFVAIRVSVSGGLRSIVLRARPRRHSLGFRASPSSL</sequence>
<comment type="caution">
    <text evidence="2">The sequence shown here is derived from an EMBL/GenBank/DDBJ whole genome shotgun (WGS) entry which is preliminary data.</text>
</comment>
<feature type="region of interest" description="Disordered" evidence="1">
    <location>
        <begin position="76"/>
        <end position="98"/>
    </location>
</feature>
<feature type="region of interest" description="Disordered" evidence="1">
    <location>
        <begin position="183"/>
        <end position="202"/>
    </location>
</feature>
<feature type="compositionally biased region" description="Polar residues" evidence="1">
    <location>
        <begin position="86"/>
        <end position="95"/>
    </location>
</feature>
<organism evidence="2 3">
    <name type="scientific">Dioscorea zingiberensis</name>
    <dbReference type="NCBI Taxonomy" id="325984"/>
    <lineage>
        <taxon>Eukaryota</taxon>
        <taxon>Viridiplantae</taxon>
        <taxon>Streptophyta</taxon>
        <taxon>Embryophyta</taxon>
        <taxon>Tracheophyta</taxon>
        <taxon>Spermatophyta</taxon>
        <taxon>Magnoliopsida</taxon>
        <taxon>Liliopsida</taxon>
        <taxon>Dioscoreales</taxon>
        <taxon>Dioscoreaceae</taxon>
        <taxon>Dioscorea</taxon>
    </lineage>
</organism>